<sequence length="296" mass="29909">MTEVSSLPVRAVDIGGTKIALATVEGTSVSDRHQFATPRTGRGLDLVASIADALRRMPGDGPVAVATTGMVDEGRLTALNPTTLPIENGFPLVETLAEAIGTVPLLLNDAQAAAWGEYRYGAGRGCANFTFMTVSTGIGAGIVVNGQLLVGRRGLAGHLGHVVADPNGPHCGCGRRGCLETMASGTALARLGSDALGKPMGAPELFAIAAGGNENAKTVIRTAARRVASSLGDLSAVCDVERVALGGGVGLAPGFLELVLEAVNDLPPTFQREVVRAEAGPDAGLIGVAALAVTSI</sequence>
<dbReference type="GO" id="GO:0009384">
    <property type="term" value="F:N-acylmannosamine kinase activity"/>
    <property type="evidence" value="ECO:0007669"/>
    <property type="project" value="TreeGrafter"/>
</dbReference>
<dbReference type="AlphaFoldDB" id="A0A1H0MMN3"/>
<dbReference type="NCBIfam" id="NF003461">
    <property type="entry name" value="PRK05082.1"/>
    <property type="match status" value="1"/>
</dbReference>
<dbReference type="EMBL" id="FNIT01000014">
    <property type="protein sequence ID" value="SDO81565.1"/>
    <property type="molecule type" value="Genomic_DNA"/>
</dbReference>
<dbReference type="OrthoDB" id="9810372at2"/>
<reference evidence="1 2" key="1">
    <citation type="submission" date="2016-10" db="EMBL/GenBank/DDBJ databases">
        <authorList>
            <person name="de Groot N.N."/>
        </authorList>
    </citation>
    <scope>NUCLEOTIDE SEQUENCE [LARGE SCALE GENOMIC DNA]</scope>
    <source>
        <strain evidence="2">L7-484,KACC 16230,DSM 25025</strain>
    </source>
</reference>
<dbReference type="GO" id="GO:0019262">
    <property type="term" value="P:N-acetylneuraminate catabolic process"/>
    <property type="evidence" value="ECO:0007669"/>
    <property type="project" value="TreeGrafter"/>
</dbReference>
<keyword evidence="1" id="KW-0808">Transferase</keyword>
<proteinExistence type="predicted"/>
<keyword evidence="1" id="KW-0418">Kinase</keyword>
<dbReference type="PANTHER" id="PTHR18964">
    <property type="entry name" value="ROK (REPRESSOR, ORF, KINASE) FAMILY"/>
    <property type="match status" value="1"/>
</dbReference>
<dbReference type="PROSITE" id="PS01125">
    <property type="entry name" value="ROK"/>
    <property type="match status" value="1"/>
</dbReference>
<dbReference type="SUPFAM" id="SSF53067">
    <property type="entry name" value="Actin-like ATPase domain"/>
    <property type="match status" value="1"/>
</dbReference>
<evidence type="ECO:0000313" key="1">
    <source>
        <dbReference type="EMBL" id="SDO81565.1"/>
    </source>
</evidence>
<dbReference type="InterPro" id="IPR043129">
    <property type="entry name" value="ATPase_NBD"/>
</dbReference>
<accession>A0A1H0MMN3</accession>
<keyword evidence="2" id="KW-1185">Reference proteome</keyword>
<dbReference type="InterPro" id="IPR000600">
    <property type="entry name" value="ROK"/>
</dbReference>
<dbReference type="Proteomes" id="UP000198793">
    <property type="component" value="Unassembled WGS sequence"/>
</dbReference>
<organism evidence="1 2">
    <name type="scientific">Aureimonas jatrophae</name>
    <dbReference type="NCBI Taxonomy" id="1166073"/>
    <lineage>
        <taxon>Bacteria</taxon>
        <taxon>Pseudomonadati</taxon>
        <taxon>Pseudomonadota</taxon>
        <taxon>Alphaproteobacteria</taxon>
        <taxon>Hyphomicrobiales</taxon>
        <taxon>Aurantimonadaceae</taxon>
        <taxon>Aureimonas</taxon>
    </lineage>
</organism>
<evidence type="ECO:0000313" key="2">
    <source>
        <dbReference type="Proteomes" id="UP000198793"/>
    </source>
</evidence>
<protein>
    <submittedName>
        <fullName evidence="1">N-acetylmannosamine kinase</fullName>
    </submittedName>
</protein>
<gene>
    <name evidence="1" type="ORF">SAMN05192530_11469</name>
</gene>
<name>A0A1H0MMN3_9HYPH</name>
<dbReference type="InterPro" id="IPR049874">
    <property type="entry name" value="ROK_cs"/>
</dbReference>
<dbReference type="RefSeq" id="WP_090676859.1">
    <property type="nucleotide sequence ID" value="NZ_FNIT01000014.1"/>
</dbReference>
<dbReference type="Pfam" id="PF00480">
    <property type="entry name" value="ROK"/>
    <property type="match status" value="1"/>
</dbReference>
<dbReference type="PANTHER" id="PTHR18964:SF169">
    <property type="entry name" value="N-ACETYLMANNOSAMINE KINASE"/>
    <property type="match status" value="1"/>
</dbReference>
<dbReference type="STRING" id="1166073.SAMN05192530_11469"/>
<dbReference type="Gene3D" id="3.30.420.40">
    <property type="match status" value="2"/>
</dbReference>